<accession>A0A075MSV6</accession>
<organism evidence="2 3">
    <name type="scientific">Candidatus Nitrososphaera evergladensis SR1</name>
    <dbReference type="NCBI Taxonomy" id="1459636"/>
    <lineage>
        <taxon>Archaea</taxon>
        <taxon>Nitrososphaerota</taxon>
        <taxon>Nitrososphaeria</taxon>
        <taxon>Nitrososphaerales</taxon>
        <taxon>Nitrososphaeraceae</taxon>
        <taxon>Nitrososphaera</taxon>
    </lineage>
</organism>
<gene>
    <name evidence="2" type="ORF">NTE_02618</name>
</gene>
<evidence type="ECO:0000313" key="3">
    <source>
        <dbReference type="Proteomes" id="UP000028194"/>
    </source>
</evidence>
<dbReference type="STRING" id="1459636.NTE_02618"/>
<feature type="compositionally biased region" description="Polar residues" evidence="1">
    <location>
        <begin position="14"/>
        <end position="23"/>
    </location>
</feature>
<evidence type="ECO:0000313" key="2">
    <source>
        <dbReference type="EMBL" id="AIF84661.1"/>
    </source>
</evidence>
<keyword evidence="3" id="KW-1185">Reference proteome</keyword>
<dbReference type="EMBL" id="CP007174">
    <property type="protein sequence ID" value="AIF84661.1"/>
    <property type="molecule type" value="Genomic_DNA"/>
</dbReference>
<dbReference type="Proteomes" id="UP000028194">
    <property type="component" value="Chromosome"/>
</dbReference>
<reference evidence="2 3" key="1">
    <citation type="journal article" date="2014" name="PLoS ONE">
        <title>Genome Sequence of Candidatus Nitrososphaera evergladensis from Group I.1b Enriched from Everglades Soil Reveals Novel Genomic Features of the Ammonia-Oxidizing Archaea.</title>
        <authorList>
            <person name="Zhalnina K.V."/>
            <person name="Dias R."/>
            <person name="Leonard M.T."/>
            <person name="Dorr de Quadros P."/>
            <person name="Camargo F.A."/>
            <person name="Drew J.C."/>
            <person name="Farmerie W.G."/>
            <person name="Daroub S.H."/>
            <person name="Triplett E.W."/>
        </authorList>
    </citation>
    <scope>NUCLEOTIDE SEQUENCE [LARGE SCALE GENOMIC DNA]</scope>
    <source>
        <strain evidence="2 3">SR1</strain>
    </source>
</reference>
<feature type="region of interest" description="Disordered" evidence="1">
    <location>
        <begin position="1"/>
        <end position="36"/>
    </location>
</feature>
<dbReference type="KEGG" id="nev:NTE_02618"/>
<evidence type="ECO:0000256" key="1">
    <source>
        <dbReference type="SAM" id="MobiDB-lite"/>
    </source>
</evidence>
<name>A0A075MSV6_9ARCH</name>
<sequence>MELAAMAEIVNRGNPDNQVNPENQGKVAGNPDNQVNPENQERLEIALNKATINAFILSAACG</sequence>
<proteinExistence type="predicted"/>
<dbReference type="AlphaFoldDB" id="A0A075MSV6"/>
<protein>
    <submittedName>
        <fullName evidence="2">Uncharacterized protein</fullName>
    </submittedName>
</protein>
<dbReference type="GeneID" id="43502655"/>
<dbReference type="HOGENOM" id="CLU_2893047_0_0_2"/>
<dbReference type="RefSeq" id="WP_158385515.1">
    <property type="nucleotide sequence ID" value="NZ_CP007174.1"/>
</dbReference>